<evidence type="ECO:0000256" key="3">
    <source>
        <dbReference type="ARBA" id="ARBA00022448"/>
    </source>
</evidence>
<accession>A0ABW1D9U5</accession>
<reference evidence="8" key="1">
    <citation type="journal article" date="2019" name="Int. J. Syst. Evol. Microbiol.">
        <title>The Global Catalogue of Microorganisms (GCM) 10K type strain sequencing project: providing services to taxonomists for standard genome sequencing and annotation.</title>
        <authorList>
            <consortium name="The Broad Institute Genomics Platform"/>
            <consortium name="The Broad Institute Genome Sequencing Center for Infectious Disease"/>
            <person name="Wu L."/>
            <person name="Ma J."/>
        </authorList>
    </citation>
    <scope>NUCLEOTIDE SEQUENCE [LARGE SCALE GENOMIC DNA]</scope>
    <source>
        <strain evidence="8">CCUG 53903</strain>
    </source>
</reference>
<protein>
    <submittedName>
        <fullName evidence="7">ABC transporter substrate-binding protein</fullName>
    </submittedName>
</protein>
<dbReference type="PANTHER" id="PTHR30290">
    <property type="entry name" value="PERIPLASMIC BINDING COMPONENT OF ABC TRANSPORTER"/>
    <property type="match status" value="1"/>
</dbReference>
<keyword evidence="3" id="KW-0813">Transport</keyword>
<proteinExistence type="inferred from homology"/>
<dbReference type="InterPro" id="IPR039424">
    <property type="entry name" value="SBP_5"/>
</dbReference>
<dbReference type="Proteomes" id="UP001596058">
    <property type="component" value="Unassembled WGS sequence"/>
</dbReference>
<comment type="caution">
    <text evidence="7">The sequence shown here is derived from an EMBL/GenBank/DDBJ whole genome shotgun (WGS) entry which is preliminary data.</text>
</comment>
<dbReference type="InterPro" id="IPR030678">
    <property type="entry name" value="Peptide/Ni-bd"/>
</dbReference>
<dbReference type="EMBL" id="JBHSPA010000109">
    <property type="protein sequence ID" value="MFC5834237.1"/>
    <property type="molecule type" value="Genomic_DNA"/>
</dbReference>
<evidence type="ECO:0000259" key="6">
    <source>
        <dbReference type="Pfam" id="PF00496"/>
    </source>
</evidence>
<gene>
    <name evidence="7" type="ORF">ACFPZ3_61215</name>
</gene>
<dbReference type="PROSITE" id="PS51257">
    <property type="entry name" value="PROKAR_LIPOPROTEIN"/>
    <property type="match status" value="1"/>
</dbReference>
<dbReference type="RefSeq" id="WP_379523653.1">
    <property type="nucleotide sequence ID" value="NZ_JBHSPA010000109.1"/>
</dbReference>
<evidence type="ECO:0000256" key="5">
    <source>
        <dbReference type="SAM" id="SignalP"/>
    </source>
</evidence>
<evidence type="ECO:0000256" key="2">
    <source>
        <dbReference type="ARBA" id="ARBA00005695"/>
    </source>
</evidence>
<keyword evidence="8" id="KW-1185">Reference proteome</keyword>
<evidence type="ECO:0000313" key="8">
    <source>
        <dbReference type="Proteomes" id="UP001596058"/>
    </source>
</evidence>
<dbReference type="PANTHER" id="PTHR30290:SF10">
    <property type="entry name" value="PERIPLASMIC OLIGOPEPTIDE-BINDING PROTEIN-RELATED"/>
    <property type="match status" value="1"/>
</dbReference>
<dbReference type="InterPro" id="IPR000914">
    <property type="entry name" value="SBP_5_dom"/>
</dbReference>
<keyword evidence="4 5" id="KW-0732">Signal</keyword>
<comment type="similarity">
    <text evidence="2">Belongs to the bacterial solute-binding protein 5 family.</text>
</comment>
<name>A0ABW1D9U5_9ACTN</name>
<feature type="domain" description="Solute-binding protein family 5" evidence="6">
    <location>
        <begin position="71"/>
        <end position="435"/>
    </location>
</feature>
<dbReference type="PIRSF" id="PIRSF002741">
    <property type="entry name" value="MppA"/>
    <property type="match status" value="1"/>
</dbReference>
<evidence type="ECO:0000256" key="1">
    <source>
        <dbReference type="ARBA" id="ARBA00004196"/>
    </source>
</evidence>
<dbReference type="Pfam" id="PF00496">
    <property type="entry name" value="SBP_bac_5"/>
    <property type="match status" value="1"/>
</dbReference>
<evidence type="ECO:0000313" key="7">
    <source>
        <dbReference type="EMBL" id="MFC5834237.1"/>
    </source>
</evidence>
<dbReference type="Gene3D" id="3.40.190.10">
    <property type="entry name" value="Periplasmic binding protein-like II"/>
    <property type="match status" value="1"/>
</dbReference>
<organism evidence="7 8">
    <name type="scientific">Nonomuraea insulae</name>
    <dbReference type="NCBI Taxonomy" id="1616787"/>
    <lineage>
        <taxon>Bacteria</taxon>
        <taxon>Bacillati</taxon>
        <taxon>Actinomycetota</taxon>
        <taxon>Actinomycetes</taxon>
        <taxon>Streptosporangiales</taxon>
        <taxon>Streptosporangiaceae</taxon>
        <taxon>Nonomuraea</taxon>
    </lineage>
</organism>
<dbReference type="CDD" id="cd08492">
    <property type="entry name" value="PBP2_NikA_DppA_OppA_like_15"/>
    <property type="match status" value="1"/>
</dbReference>
<feature type="signal peptide" evidence="5">
    <location>
        <begin position="1"/>
        <end position="22"/>
    </location>
</feature>
<dbReference type="Gene3D" id="3.10.105.10">
    <property type="entry name" value="Dipeptide-binding Protein, Domain 3"/>
    <property type="match status" value="1"/>
</dbReference>
<evidence type="ECO:0000256" key="4">
    <source>
        <dbReference type="ARBA" id="ARBA00022729"/>
    </source>
</evidence>
<feature type="chain" id="PRO_5047540333" evidence="5">
    <location>
        <begin position="23"/>
        <end position="533"/>
    </location>
</feature>
<sequence length="533" mass="58287">MKRIAYALVLALAVAGCGSQSAQEAAPASLTWAIETQPITLNPQQWSQNKARLLVFNQFDALLSRAQDGSFHPWLAKSWKVSDDELTYTLHLRDDVTFHDGTRFDAASVKANLDQFLVPGYNAAVASIQLRAYKEAKVVSPTTLEITLKEPDGLFLDFLASPYSGQISPKSLKSVKDLKFGGPDLVGTGPFILDRYVQGQEIHYRRNPAYKWPPEGAAHQGPAYLPEITYRFLPEAAVRVGALTSGQVQVIEGVPATEAGLIKKDPGLSLQTALNSGTSFSYYFNLSRAPFDDQRVREAFREAVDVDTVLRSVYQGTATRAWSVIGKSSPFYDPSLEQRYGGDPAKANALLDEAGWKQRDAEGYRVKDGERLTVRTLASAAFVRDRRDVLAQAIQAQVKQNAGIDFQVKIVDQGSAQKALDDNEYEVFENSRGDSDAGAALNLILPRGGAINRTGYADPAMDKWLAEAGADSDQGRRKELYTKVQRTVVLDKAIVFPIYVPADQIASLKSVQGLRFDPASGTPAGAYDVRIGT</sequence>
<dbReference type="SUPFAM" id="SSF53850">
    <property type="entry name" value="Periplasmic binding protein-like II"/>
    <property type="match status" value="1"/>
</dbReference>
<comment type="subcellular location">
    <subcellularLocation>
        <location evidence="1">Cell envelope</location>
    </subcellularLocation>
</comment>